<reference evidence="1 2" key="1">
    <citation type="submission" date="2016-01" db="EMBL/GenBank/DDBJ databases">
        <title>Complete genome sequence of strain Lentibacillus amyloliquefaciens LAM0015T isolated from saline sediment.</title>
        <authorList>
            <person name="Wang J.-L."/>
            <person name="He M.-X."/>
        </authorList>
    </citation>
    <scope>NUCLEOTIDE SEQUENCE [LARGE SCALE GENOMIC DNA]</scope>
    <source>
        <strain evidence="1 2">LAM0015</strain>
    </source>
</reference>
<organism evidence="1 2">
    <name type="scientific">Lentibacillus amyloliquefaciens</name>
    <dbReference type="NCBI Taxonomy" id="1472767"/>
    <lineage>
        <taxon>Bacteria</taxon>
        <taxon>Bacillati</taxon>
        <taxon>Bacillota</taxon>
        <taxon>Bacilli</taxon>
        <taxon>Bacillales</taxon>
        <taxon>Bacillaceae</taxon>
        <taxon>Lentibacillus</taxon>
    </lineage>
</organism>
<sequence>MEENTPKKGMSKWLIAIIVAAVLVIGGGAVAFALISGSPKAQYFQAEKNTLEFLTDKAEERYQPEMDWREHSMENPTENSVELSAEYNGPPSSGMGMSPEQILNNSTIAFTSQVDQDNNQMKADLQMNVAGIEINDVGMYLDADNARLQLPFLDEALQITDEKLGPLLQETDPSFSDVQIDFEAIFNQMEGTLPEEDREYIADEYLSMIYSELPDDAFTEEQEEVTVQEQSIDATKITFNLSEQQLKDLITTVLEKMKNDDDLKEIIEEQIRMQQYGVFASGSLPNEMENDVTAAMEVFDQSIDEAISGLEDFQIPEGLTSTIWVQDDLIVKRDFSTSLAPADETLTTFTINGDQLLNNEEQNLSYEFAVDDMALSVDANLSNKDNQLEDSITIAADGLELSYNGSSQLQDGTREFERVFSFSSPDPNGSGSLNWSGEATYENDQKSADHTLTVEMPNMPQDLVSLNITNDAKTIDEVTQPDDSNVKQLGDMSAQELETYFQTEFAQQFQQWFMGMMGAPGGNMNSF</sequence>
<name>A0A0U4E5U0_9BACI</name>
<dbReference type="OrthoDB" id="2729040at2"/>
<dbReference type="RefSeq" id="WP_068443425.1">
    <property type="nucleotide sequence ID" value="NZ_CP013862.1"/>
</dbReference>
<gene>
    <name evidence="1" type="ORF">AOX59_06325</name>
</gene>
<evidence type="ECO:0000313" key="2">
    <source>
        <dbReference type="Proteomes" id="UP000050331"/>
    </source>
</evidence>
<accession>A0A0U4E5U0</accession>
<evidence type="ECO:0008006" key="3">
    <source>
        <dbReference type="Google" id="ProtNLM"/>
    </source>
</evidence>
<evidence type="ECO:0000313" key="1">
    <source>
        <dbReference type="EMBL" id="ALX48257.1"/>
    </source>
</evidence>
<dbReference type="AlphaFoldDB" id="A0A0U4E5U0"/>
<dbReference type="EMBL" id="CP013862">
    <property type="protein sequence ID" value="ALX48257.1"/>
    <property type="molecule type" value="Genomic_DNA"/>
</dbReference>
<keyword evidence="2" id="KW-1185">Reference proteome</keyword>
<proteinExistence type="predicted"/>
<protein>
    <recommendedName>
        <fullName evidence="3">DUF945 domain-containing protein</fullName>
    </recommendedName>
</protein>
<dbReference type="KEGG" id="lao:AOX59_06325"/>
<dbReference type="STRING" id="1472767.AOX59_06325"/>
<dbReference type="Proteomes" id="UP000050331">
    <property type="component" value="Chromosome"/>
</dbReference>